<gene>
    <name evidence="2" type="ORF">FPZ41_41145</name>
</gene>
<dbReference type="AlphaFoldDB" id="A0A5N8X5G9"/>
<feature type="domain" description="N-acetyltransferase" evidence="1">
    <location>
        <begin position="1"/>
        <end position="141"/>
    </location>
</feature>
<evidence type="ECO:0000313" key="2">
    <source>
        <dbReference type="EMBL" id="MPY54622.1"/>
    </source>
</evidence>
<accession>A0A5N8X5G9</accession>
<protein>
    <submittedName>
        <fullName evidence="2">GNAT family N-acetyltransferase</fullName>
    </submittedName>
</protein>
<dbReference type="Proteomes" id="UP000373149">
    <property type="component" value="Unassembled WGS sequence"/>
</dbReference>
<organism evidence="2 3">
    <name type="scientific">Streptomyces acidicola</name>
    <dbReference type="NCBI Taxonomy" id="2596892"/>
    <lineage>
        <taxon>Bacteria</taxon>
        <taxon>Bacillati</taxon>
        <taxon>Actinomycetota</taxon>
        <taxon>Actinomycetes</taxon>
        <taxon>Kitasatosporales</taxon>
        <taxon>Streptomycetaceae</taxon>
        <taxon>Streptomyces</taxon>
    </lineage>
</organism>
<keyword evidence="3" id="KW-1185">Reference proteome</keyword>
<dbReference type="Pfam" id="PF00583">
    <property type="entry name" value="Acetyltransf_1"/>
    <property type="match status" value="1"/>
</dbReference>
<name>A0A5N8X5G9_9ACTN</name>
<dbReference type="PROSITE" id="PS51186">
    <property type="entry name" value="GNAT"/>
    <property type="match status" value="1"/>
</dbReference>
<sequence length="141" mass="15849">MDGDASVQDLRDWQHVHNTIIPTHVLSLDDVRGRAERNHLELGYLDGVLVGNSTVRPPEGDTATATVIARVLDGHRRQGFGEKLYVRGLERAWELGARVIETVVLESNTDGLRFALKHGFVEIERYLLEGDTIPWIDLRLA</sequence>
<keyword evidence="2" id="KW-0808">Transferase</keyword>
<proteinExistence type="predicted"/>
<reference evidence="2 3" key="1">
    <citation type="submission" date="2019-09" db="EMBL/GenBank/DDBJ databases">
        <authorList>
            <person name="Duangmal K."/>
            <person name="Teo W.F.A."/>
            <person name="Lipun K."/>
        </authorList>
    </citation>
    <scope>NUCLEOTIDE SEQUENCE [LARGE SCALE GENOMIC DNA]</scope>
    <source>
        <strain evidence="2 3">K1PN6</strain>
    </source>
</reference>
<dbReference type="EMBL" id="VMNX01000296">
    <property type="protein sequence ID" value="MPY54622.1"/>
    <property type="molecule type" value="Genomic_DNA"/>
</dbReference>
<dbReference type="InterPro" id="IPR016181">
    <property type="entry name" value="Acyl_CoA_acyltransferase"/>
</dbReference>
<dbReference type="SUPFAM" id="SSF55729">
    <property type="entry name" value="Acyl-CoA N-acyltransferases (Nat)"/>
    <property type="match status" value="1"/>
</dbReference>
<dbReference type="GO" id="GO:0016747">
    <property type="term" value="F:acyltransferase activity, transferring groups other than amino-acyl groups"/>
    <property type="evidence" value="ECO:0007669"/>
    <property type="project" value="InterPro"/>
</dbReference>
<evidence type="ECO:0000313" key="3">
    <source>
        <dbReference type="Proteomes" id="UP000373149"/>
    </source>
</evidence>
<dbReference type="InterPro" id="IPR000182">
    <property type="entry name" value="GNAT_dom"/>
</dbReference>
<dbReference type="Gene3D" id="3.40.630.30">
    <property type="match status" value="1"/>
</dbReference>
<comment type="caution">
    <text evidence="2">The sequence shown here is derived from an EMBL/GenBank/DDBJ whole genome shotgun (WGS) entry which is preliminary data.</text>
</comment>
<evidence type="ECO:0000259" key="1">
    <source>
        <dbReference type="PROSITE" id="PS51186"/>
    </source>
</evidence>